<feature type="coiled-coil region" evidence="1">
    <location>
        <begin position="392"/>
        <end position="419"/>
    </location>
</feature>
<evidence type="ECO:0000256" key="1">
    <source>
        <dbReference type="SAM" id="Coils"/>
    </source>
</evidence>
<name>A0A8S1YB60_PAROT</name>
<accession>A0A8S1YB60</accession>
<dbReference type="Proteomes" id="UP000683925">
    <property type="component" value="Unassembled WGS sequence"/>
</dbReference>
<proteinExistence type="predicted"/>
<gene>
    <name evidence="2" type="ORF">POCTA_138.1.T1520136</name>
</gene>
<reference evidence="2" key="1">
    <citation type="submission" date="2021-01" db="EMBL/GenBank/DDBJ databases">
        <authorList>
            <consortium name="Genoscope - CEA"/>
            <person name="William W."/>
        </authorList>
    </citation>
    <scope>NUCLEOTIDE SEQUENCE</scope>
</reference>
<organism evidence="2 3">
    <name type="scientific">Paramecium octaurelia</name>
    <dbReference type="NCBI Taxonomy" id="43137"/>
    <lineage>
        <taxon>Eukaryota</taxon>
        <taxon>Sar</taxon>
        <taxon>Alveolata</taxon>
        <taxon>Ciliophora</taxon>
        <taxon>Intramacronucleata</taxon>
        <taxon>Oligohymenophorea</taxon>
        <taxon>Peniculida</taxon>
        <taxon>Parameciidae</taxon>
        <taxon>Paramecium</taxon>
    </lineage>
</organism>
<keyword evidence="3" id="KW-1185">Reference proteome</keyword>
<protein>
    <submittedName>
        <fullName evidence="2">Uncharacterized protein</fullName>
    </submittedName>
</protein>
<evidence type="ECO:0000313" key="3">
    <source>
        <dbReference type="Proteomes" id="UP000683925"/>
    </source>
</evidence>
<feature type="coiled-coil region" evidence="1">
    <location>
        <begin position="257"/>
        <end position="302"/>
    </location>
</feature>
<dbReference type="OMA" id="MEKNCIC"/>
<comment type="caution">
    <text evidence="2">The sequence shown here is derived from an EMBL/GenBank/DDBJ whole genome shotgun (WGS) entry which is preliminary data.</text>
</comment>
<evidence type="ECO:0000313" key="2">
    <source>
        <dbReference type="EMBL" id="CAD8210990.1"/>
    </source>
</evidence>
<keyword evidence="1" id="KW-0175">Coiled coil</keyword>
<dbReference type="OrthoDB" id="311131at2759"/>
<dbReference type="EMBL" id="CAJJDP010000154">
    <property type="protein sequence ID" value="CAD8210990.1"/>
    <property type="molecule type" value="Genomic_DNA"/>
</dbReference>
<dbReference type="AlphaFoldDB" id="A0A8S1YB60"/>
<sequence length="664" mass="78628">MIKQCEYHRGFDIKFVCIHKSKLQKENNKFSCQKCLNWQKSNEFIKSMEELDDGAKENLGKFLEMQSKILNLNISMKQRFIQSLTELQNKVLQYFQKQEKAITTLIDYQNHQLSLNISQANSLLTKQSVLDSQSIDNFIIFITLDEAKQQIIENQFTQINNYLERQFKYEFNEIQCKVNQLTTIDIKFDNVPKYEAEQFKIQTIEKINDEFPFCKAHQMEKNCICIHQDCLKEQNLQYICIQCAESNHQEHHKGSFVKTIKKLKQEQVEKLKLIEEQIQLFKVEVENRIDKVLKANQEKNQEKFLKSQIKRENLKLLEALTVINHFKQNSKYIYHKIDQNLLQYDSQRIKQEYQFQLNEFELMQQNTTIQKKMFLELYQTTEKETQNYKQETFKLKNQVQQYEIQIIELQEKLKAQSNEQLFANLNQIILEGQNKIQEQIKAIPQIVDESIQPRLLQQYMTINKIQQQTQAVPDFMVSLQEDMKKTIIKINEIHQQTDALTQIVVSFQEDMKNDGMKINEIKQQVVFLLQEIQNSRLMINKVHLSTQTVSKKIIEISSLLPDLEKMIKTTSMISEQIQVSSTSINALSTQFTNLKKQIHEQFMQLQQQIQLIPNYYIQNLNNQCNALNSLISQVNTVLQILGQQQDNKNQQGCKSLQSSMYGFR</sequence>